<evidence type="ECO:0000313" key="1">
    <source>
        <dbReference type="EMBL" id="MQY21985.1"/>
    </source>
</evidence>
<sequence length="38" mass="4316">MGHDFLRFGWLSVEPSFDFIEGFGRMDEAVVQSIGQLP</sequence>
<reference evidence="1 2" key="1">
    <citation type="submission" date="2019-10" db="EMBL/GenBank/DDBJ databases">
        <title>Nocardia macrotermitis sp. nov. and Nocardia aurantia sp. nov., isolated from the gut of fungus growing-termite Macrotermes natalensis.</title>
        <authorList>
            <person name="Benndorf R."/>
            <person name="Schwitalla J."/>
            <person name="Martin K."/>
            <person name="De Beer W."/>
            <person name="Kaster A.-K."/>
            <person name="Vollmers J."/>
            <person name="Poulsen M."/>
            <person name="Beemelmanns C."/>
        </authorList>
    </citation>
    <scope>NUCLEOTIDE SEQUENCE [LARGE SCALE GENOMIC DNA]</scope>
    <source>
        <strain evidence="1 2">RB20</strain>
    </source>
</reference>
<gene>
    <name evidence="1" type="ORF">NRB20_50980</name>
</gene>
<proteinExistence type="predicted"/>
<keyword evidence="2" id="KW-1185">Reference proteome</keyword>
<dbReference type="AlphaFoldDB" id="A0A7K0D873"/>
<dbReference type="EMBL" id="WEGK01000012">
    <property type="protein sequence ID" value="MQY21985.1"/>
    <property type="molecule type" value="Genomic_DNA"/>
</dbReference>
<name>A0A7K0D873_9NOCA</name>
<dbReference type="Proteomes" id="UP000438448">
    <property type="component" value="Unassembled WGS sequence"/>
</dbReference>
<protein>
    <submittedName>
        <fullName evidence="1">Uncharacterized protein</fullName>
    </submittedName>
</protein>
<comment type="caution">
    <text evidence="1">The sequence shown here is derived from an EMBL/GenBank/DDBJ whole genome shotgun (WGS) entry which is preliminary data.</text>
</comment>
<organism evidence="1 2">
    <name type="scientific">Nocardia macrotermitis</name>
    <dbReference type="NCBI Taxonomy" id="2585198"/>
    <lineage>
        <taxon>Bacteria</taxon>
        <taxon>Bacillati</taxon>
        <taxon>Actinomycetota</taxon>
        <taxon>Actinomycetes</taxon>
        <taxon>Mycobacteriales</taxon>
        <taxon>Nocardiaceae</taxon>
        <taxon>Nocardia</taxon>
    </lineage>
</organism>
<accession>A0A7K0D873</accession>
<evidence type="ECO:0000313" key="2">
    <source>
        <dbReference type="Proteomes" id="UP000438448"/>
    </source>
</evidence>